<evidence type="ECO:0000259" key="1">
    <source>
        <dbReference type="Pfam" id="PF08279"/>
    </source>
</evidence>
<dbReference type="InterPro" id="IPR036390">
    <property type="entry name" value="WH_DNA-bd_sf"/>
</dbReference>
<dbReference type="InterPro" id="IPR013196">
    <property type="entry name" value="HTH_11"/>
</dbReference>
<name>A0A0K9YP61_9BACL</name>
<dbReference type="Gene3D" id="1.10.10.10">
    <property type="entry name" value="Winged helix-like DNA-binding domain superfamily/Winged helix DNA-binding domain"/>
    <property type="match status" value="1"/>
</dbReference>
<dbReference type="SUPFAM" id="SSF46785">
    <property type="entry name" value="Winged helix' DNA-binding domain"/>
    <property type="match status" value="1"/>
</dbReference>
<feature type="domain" description="Helix-turn-helix type 11" evidence="1">
    <location>
        <begin position="386"/>
        <end position="426"/>
    </location>
</feature>
<evidence type="ECO:0000313" key="4">
    <source>
        <dbReference type="Proteomes" id="UP000036834"/>
    </source>
</evidence>
<dbReference type="Proteomes" id="UP000319578">
    <property type="component" value="Unassembled WGS sequence"/>
</dbReference>
<evidence type="ECO:0000313" key="2">
    <source>
        <dbReference type="EMBL" id="GED71885.1"/>
    </source>
</evidence>
<reference evidence="2 5" key="3">
    <citation type="submission" date="2019-06" db="EMBL/GenBank/DDBJ databases">
        <title>Whole genome shotgun sequence of Brevibacillus reuszeri NBRC 15719.</title>
        <authorList>
            <person name="Hosoyama A."/>
            <person name="Uohara A."/>
            <person name="Ohji S."/>
            <person name="Ichikawa N."/>
        </authorList>
    </citation>
    <scope>NUCLEOTIDE SEQUENCE [LARGE SCALE GENOMIC DNA]</scope>
    <source>
        <strain evidence="2 5">NBRC 15719</strain>
    </source>
</reference>
<protein>
    <recommendedName>
        <fullName evidence="1">Helix-turn-helix type 11 domain-containing protein</fullName>
    </recommendedName>
</protein>
<organism evidence="3 4">
    <name type="scientific">Brevibacillus reuszeri</name>
    <dbReference type="NCBI Taxonomy" id="54915"/>
    <lineage>
        <taxon>Bacteria</taxon>
        <taxon>Bacillati</taxon>
        <taxon>Bacillota</taxon>
        <taxon>Bacilli</taxon>
        <taxon>Bacillales</taxon>
        <taxon>Paenibacillaceae</taxon>
        <taxon>Brevibacillus</taxon>
    </lineage>
</organism>
<dbReference type="OrthoDB" id="4986073at2"/>
<evidence type="ECO:0000313" key="5">
    <source>
        <dbReference type="Proteomes" id="UP000319578"/>
    </source>
</evidence>
<accession>A0A0K9YP61</accession>
<evidence type="ECO:0000313" key="3">
    <source>
        <dbReference type="EMBL" id="KNB70466.1"/>
    </source>
</evidence>
<dbReference type="RefSeq" id="WP_049739452.1">
    <property type="nucleotide sequence ID" value="NZ_BJON01000023.1"/>
</dbReference>
<gene>
    <name evidence="3" type="ORF">ADS79_16185</name>
    <name evidence="2" type="ORF">BRE01_55870</name>
</gene>
<keyword evidence="5" id="KW-1185">Reference proteome</keyword>
<dbReference type="InterPro" id="IPR036388">
    <property type="entry name" value="WH-like_DNA-bd_sf"/>
</dbReference>
<reference evidence="4" key="1">
    <citation type="submission" date="2015-07" db="EMBL/GenBank/DDBJ databases">
        <title>Genome sequencing project for genomic taxonomy and phylogenomics of Bacillus-like bacteria.</title>
        <authorList>
            <person name="Liu B."/>
            <person name="Wang J."/>
            <person name="Zhu Y."/>
            <person name="Liu G."/>
            <person name="Chen Q."/>
            <person name="Chen Z."/>
            <person name="Lan J."/>
            <person name="Che J."/>
            <person name="Ge C."/>
            <person name="Shi H."/>
            <person name="Pan Z."/>
            <person name="Liu X."/>
        </authorList>
    </citation>
    <scope>NUCLEOTIDE SEQUENCE [LARGE SCALE GENOMIC DNA]</scope>
    <source>
        <strain evidence="4">DSM 9887</strain>
    </source>
</reference>
<dbReference type="AlphaFoldDB" id="A0A0K9YP61"/>
<dbReference type="EMBL" id="LGIQ01000009">
    <property type="protein sequence ID" value="KNB70466.1"/>
    <property type="molecule type" value="Genomic_DNA"/>
</dbReference>
<comment type="caution">
    <text evidence="3">The sequence shown here is derived from an EMBL/GenBank/DDBJ whole genome shotgun (WGS) entry which is preliminary data.</text>
</comment>
<reference evidence="3" key="2">
    <citation type="submission" date="2015-07" db="EMBL/GenBank/DDBJ databases">
        <title>MeaNS - Measles Nucleotide Surveillance Program.</title>
        <authorList>
            <person name="Tran T."/>
            <person name="Druce J."/>
        </authorList>
    </citation>
    <scope>NUCLEOTIDE SEQUENCE</scope>
    <source>
        <strain evidence="3">DSM 9887</strain>
    </source>
</reference>
<proteinExistence type="predicted"/>
<dbReference type="PATRIC" id="fig|54915.3.peg.2271"/>
<sequence length="442" mass="49655">MNFKLAVIGHASSVEEIEEIVKHKFTNMDVFKIECNHDEEVEHAVSELKKIINQCNGILYTRKEPYKLLSSRIEHNVTVRYADIDTSNFIHSLLRASHHFGVDITRVSVDTLDYASIIRAYKSLGIPLESISPQIVPIDTNSSQFVQRAQSEHIKNVQSGLSEVCTTNIRQVSEYLTDHNIPCVLIAPSAETYIYEIRRILLSHNQRKLNENNIACVSISVSPRDNFYVFHHTVLQEVLDLNKIAEAIAIFAQKVDAALITVSQVEFILMCNSSNLEITTENFARIDILTSVYTNTAHVLSIGIGYGDTTKIAKANAVVGMHQAKLEGGNRAYVVYSPDDMLGPIEPNETNSRKPNIFDTQLEQIAETSGLSVNTVFKIDCLVKQKNKRNFTSIELAKEIGVSVRTANRIIVKLEQCGYIVEVSRHVISERGRPTRVVKVLF</sequence>
<dbReference type="Pfam" id="PF08279">
    <property type="entry name" value="HTH_11"/>
    <property type="match status" value="1"/>
</dbReference>
<dbReference type="STRING" id="54915.ADS79_16185"/>
<dbReference type="EMBL" id="BJON01000023">
    <property type="protein sequence ID" value="GED71885.1"/>
    <property type="molecule type" value="Genomic_DNA"/>
</dbReference>
<dbReference type="Proteomes" id="UP000036834">
    <property type="component" value="Unassembled WGS sequence"/>
</dbReference>